<evidence type="ECO:0000313" key="2">
    <source>
        <dbReference type="EMBL" id="PWU95154.1"/>
    </source>
</evidence>
<proteinExistence type="predicted"/>
<organism evidence="2 5">
    <name type="scientific">Trypanosoma cruzi</name>
    <dbReference type="NCBI Taxonomy" id="5693"/>
    <lineage>
        <taxon>Eukaryota</taxon>
        <taxon>Discoba</taxon>
        <taxon>Euglenozoa</taxon>
        <taxon>Kinetoplastea</taxon>
        <taxon>Metakinetoplastina</taxon>
        <taxon>Trypanosomatida</taxon>
        <taxon>Trypanosomatidae</taxon>
        <taxon>Trypanosoma</taxon>
        <taxon>Schizotrypanum</taxon>
    </lineage>
</organism>
<gene>
    <name evidence="3" type="ORF">C3747_14g305c</name>
    <name evidence="2" type="ORF">C4B63_23g1355c</name>
</gene>
<dbReference type="VEuPathDB" id="TriTrypDB:TcBrA4_0130490"/>
<dbReference type="VEuPathDB" id="TriTrypDB:TCDM_13906"/>
<feature type="region of interest" description="Disordered" evidence="1">
    <location>
        <begin position="28"/>
        <end position="60"/>
    </location>
</feature>
<dbReference type="VEuPathDB" id="TriTrypDB:TcCLB.506693.7"/>
<name>A0A2V2VG81_TRYCR</name>
<dbReference type="AlphaFoldDB" id="A0A2V2VG81"/>
<dbReference type="Proteomes" id="UP000246121">
    <property type="component" value="Unassembled WGS sequence"/>
</dbReference>
<dbReference type="VEuPathDB" id="TriTrypDB:TcCLB.508153.720"/>
<evidence type="ECO:0000313" key="4">
    <source>
        <dbReference type="Proteomes" id="UP000246078"/>
    </source>
</evidence>
<feature type="region of interest" description="Disordered" evidence="1">
    <location>
        <begin position="74"/>
        <end position="101"/>
    </location>
</feature>
<evidence type="ECO:0000313" key="5">
    <source>
        <dbReference type="Proteomes" id="UP000246121"/>
    </source>
</evidence>
<protein>
    <submittedName>
        <fullName evidence="2">Uncharacterized protein</fullName>
    </submittedName>
</protein>
<dbReference type="VEuPathDB" id="TriTrypDB:TcCL_NonESM01152"/>
<dbReference type="Proteomes" id="UP000246078">
    <property type="component" value="Unassembled WGS sequence"/>
</dbReference>
<dbReference type="OMA" id="TREFNEG"/>
<dbReference type="EMBL" id="PRFC01000014">
    <property type="protein sequence ID" value="PWV18186.1"/>
    <property type="molecule type" value="Genomic_DNA"/>
</dbReference>
<dbReference type="OrthoDB" id="271633at2759"/>
<reference evidence="4 5" key="1">
    <citation type="journal article" date="2018" name="Microb. Genom.">
        <title>Expanding an expanded genome: long-read sequencing of Trypanosoma cruzi.</title>
        <authorList>
            <person name="Berna L."/>
            <person name="Rodriguez M."/>
            <person name="Chiribao M.L."/>
            <person name="Parodi-Talice A."/>
            <person name="Pita S."/>
            <person name="Rijo G."/>
            <person name="Alvarez-Valin F."/>
            <person name="Robello C."/>
        </authorList>
    </citation>
    <scope>NUCLEOTIDE SEQUENCE [LARGE SCALE GENOMIC DNA]</scope>
    <source>
        <strain evidence="2 5">Dm28c</strain>
        <strain evidence="3 4">TCC</strain>
    </source>
</reference>
<accession>A0A2V2VG81</accession>
<evidence type="ECO:0000256" key="1">
    <source>
        <dbReference type="SAM" id="MobiDB-lite"/>
    </source>
</evidence>
<dbReference type="VEuPathDB" id="TriTrypDB:C3747_14g305c"/>
<dbReference type="VEuPathDB" id="TriTrypDB:TcG_00859"/>
<comment type="caution">
    <text evidence="2">The sequence shown here is derived from an EMBL/GenBank/DDBJ whole genome shotgun (WGS) entry which is preliminary data.</text>
</comment>
<dbReference type="EMBL" id="PRFA01000023">
    <property type="protein sequence ID" value="PWU95154.1"/>
    <property type="molecule type" value="Genomic_DNA"/>
</dbReference>
<evidence type="ECO:0000313" key="3">
    <source>
        <dbReference type="EMBL" id="PWV18186.1"/>
    </source>
</evidence>
<dbReference type="VEuPathDB" id="TriTrypDB:C4B63_23g1355c"/>
<dbReference type="VEuPathDB" id="TriTrypDB:BCY84_15288"/>
<sequence length="101" mass="11468">MSSREELVRERLLAELSTLRERHDALRAQVGKLQGQRGLPDDSPVRRGKKNNTPLGQADRDAIEAFFNSSEDDFTKEFNEGQGRLQRTELLDRLTMPSRGG</sequence>